<protein>
    <submittedName>
        <fullName evidence="1">Uncharacterized protein</fullName>
    </submittedName>
</protein>
<reference evidence="1 2" key="1">
    <citation type="submission" date="2018-06" db="EMBL/GenBank/DDBJ databases">
        <title>Complete Genomes of Monosporascus.</title>
        <authorList>
            <person name="Robinson A.J."/>
            <person name="Natvig D.O."/>
        </authorList>
    </citation>
    <scope>NUCLEOTIDE SEQUENCE [LARGE SCALE GENOMIC DNA]</scope>
    <source>
        <strain evidence="1 2">CBS 110550</strain>
    </source>
</reference>
<name>A0A4Q4TA07_9PEZI</name>
<dbReference type="EMBL" id="QJNU01000259">
    <property type="protein sequence ID" value="RYP03435.1"/>
    <property type="molecule type" value="Genomic_DNA"/>
</dbReference>
<dbReference type="Proteomes" id="UP000293360">
    <property type="component" value="Unassembled WGS sequence"/>
</dbReference>
<organism evidence="1 2">
    <name type="scientific">Monosporascus ibericus</name>
    <dbReference type="NCBI Taxonomy" id="155417"/>
    <lineage>
        <taxon>Eukaryota</taxon>
        <taxon>Fungi</taxon>
        <taxon>Dikarya</taxon>
        <taxon>Ascomycota</taxon>
        <taxon>Pezizomycotina</taxon>
        <taxon>Sordariomycetes</taxon>
        <taxon>Xylariomycetidae</taxon>
        <taxon>Xylariales</taxon>
        <taxon>Xylariales incertae sedis</taxon>
        <taxon>Monosporascus</taxon>
    </lineage>
</organism>
<proteinExistence type="predicted"/>
<evidence type="ECO:0000313" key="1">
    <source>
        <dbReference type="EMBL" id="RYP03435.1"/>
    </source>
</evidence>
<keyword evidence="2" id="KW-1185">Reference proteome</keyword>
<accession>A0A4Q4TA07</accession>
<comment type="caution">
    <text evidence="1">The sequence shown here is derived from an EMBL/GenBank/DDBJ whole genome shotgun (WGS) entry which is preliminary data.</text>
</comment>
<sequence length="321" mass="34383">MTTKQVTIRVQVDKTTSETDLTVMDQEITQVFGKSCSGTLNSGAFAALPISVELDDSSASNLSIGSAKYSVHKNVNVSSGITCGRMYDDAGIFVSCDATLPASLELNPLDKRDEPACFANNTPTLQSHKIAIMEGASAPLALTNVNLTDAEELAALEKRQGAYGPWSATTWKVGNGNPHQNYFHKQLSENMRCGFAPGCNVGQQQSTSFTIGFTATGSPATWISGGFSVSQSWITGNTYNCKGNRGDTVCIWYNTAHTAYTVQNGIINTVCGGRRPVGNPFILFSPNTGNVGGDYYYIIRARYCRSKGQGYWDKSGRAGGP</sequence>
<dbReference type="AlphaFoldDB" id="A0A4Q4TA07"/>
<gene>
    <name evidence="1" type="ORF">DL764_005151</name>
</gene>
<evidence type="ECO:0000313" key="2">
    <source>
        <dbReference type="Proteomes" id="UP000293360"/>
    </source>
</evidence>
<dbReference type="OrthoDB" id="3641682at2759"/>